<dbReference type="EMBL" id="WMIG01000003">
    <property type="protein sequence ID" value="MTH59520.1"/>
    <property type="molecule type" value="Genomic_DNA"/>
</dbReference>
<feature type="coiled-coil region" evidence="3">
    <location>
        <begin position="102"/>
        <end position="158"/>
    </location>
</feature>
<dbReference type="GO" id="GO:0022857">
    <property type="term" value="F:transmembrane transporter activity"/>
    <property type="evidence" value="ECO:0007669"/>
    <property type="project" value="InterPro"/>
</dbReference>
<feature type="domain" description="Multidrug resistance protein MdtA-like beta-barrel" evidence="7">
    <location>
        <begin position="198"/>
        <end position="282"/>
    </location>
</feature>
<dbReference type="RefSeq" id="WP_155039454.1">
    <property type="nucleotide sequence ID" value="NZ_JBHGCD010000003.1"/>
</dbReference>
<dbReference type="FunFam" id="2.40.420.20:FF:000001">
    <property type="entry name" value="Efflux RND transporter periplasmic adaptor subunit"/>
    <property type="match status" value="1"/>
</dbReference>
<evidence type="ECO:0000256" key="2">
    <source>
        <dbReference type="ARBA" id="ARBA00009477"/>
    </source>
</evidence>
<keyword evidence="10" id="KW-1185">Reference proteome</keyword>
<comment type="similarity">
    <text evidence="2">Belongs to the membrane fusion protein (MFP) (TC 8.A.1) family.</text>
</comment>
<feature type="domain" description="Multidrug resistance protein MdtA-like alpha-helical hairpin" evidence="5">
    <location>
        <begin position="94"/>
        <end position="162"/>
    </location>
</feature>
<comment type="caution">
    <text evidence="9">The sequence shown here is derived from an EMBL/GenBank/DDBJ whole genome shotgun (WGS) entry which is preliminary data.</text>
</comment>
<dbReference type="SUPFAM" id="SSF111369">
    <property type="entry name" value="HlyD-like secretion proteins"/>
    <property type="match status" value="1"/>
</dbReference>
<protein>
    <submittedName>
        <fullName evidence="9">Efflux RND transporter periplasmic adaptor subunit</fullName>
    </submittedName>
</protein>
<dbReference type="InterPro" id="IPR058626">
    <property type="entry name" value="MdtA-like_b-barrel"/>
</dbReference>
<feature type="domain" description="Multidrug resistance protein MdtA-like barrel-sandwich hybrid" evidence="6">
    <location>
        <begin position="53"/>
        <end position="183"/>
    </location>
</feature>
<dbReference type="GO" id="GO:0030313">
    <property type="term" value="C:cell envelope"/>
    <property type="evidence" value="ECO:0007669"/>
    <property type="project" value="UniProtKB-SubCell"/>
</dbReference>
<evidence type="ECO:0000256" key="4">
    <source>
        <dbReference type="SAM" id="SignalP"/>
    </source>
</evidence>
<dbReference type="InterPro" id="IPR058627">
    <property type="entry name" value="MdtA-like_C"/>
</dbReference>
<evidence type="ECO:0000256" key="1">
    <source>
        <dbReference type="ARBA" id="ARBA00004196"/>
    </source>
</evidence>
<evidence type="ECO:0000313" key="9">
    <source>
        <dbReference type="EMBL" id="MTH59520.1"/>
    </source>
</evidence>
<dbReference type="GO" id="GO:0005886">
    <property type="term" value="C:plasma membrane"/>
    <property type="evidence" value="ECO:0007669"/>
    <property type="project" value="TreeGrafter"/>
</dbReference>
<keyword evidence="3" id="KW-0175">Coiled coil</keyword>
<dbReference type="AlphaFoldDB" id="A0A844HHY3"/>
<organism evidence="9 10">
    <name type="scientific">Paracoccus litorisediminis</name>
    <dbReference type="NCBI Taxonomy" id="2006130"/>
    <lineage>
        <taxon>Bacteria</taxon>
        <taxon>Pseudomonadati</taxon>
        <taxon>Pseudomonadota</taxon>
        <taxon>Alphaproteobacteria</taxon>
        <taxon>Rhodobacterales</taxon>
        <taxon>Paracoccaceae</taxon>
        <taxon>Paracoccus</taxon>
    </lineage>
</organism>
<comment type="subcellular location">
    <subcellularLocation>
        <location evidence="1">Cell envelope</location>
    </subcellularLocation>
</comment>
<sequence>MRRTFLGLRVMMLALLPVSAMAQATPAVIVAPAEMTEVRQNASFAGRVEATQKIDVRARVSGFLEEVAFKEGTRVEAGSLLYRIQDDDYRAAMTEIEGQIAAADAQRTLAALERDRKAELVRRKAVAQNELDIAQAQLGQAEGELQRLRGSLERQKLQLSYTQITAPFHGITGLTTVDVGALVGPDSGALTTLTLLDPIEVTFPVATSLVLTYQERIARGEVSKEAVALLTLANGAEYPIAGDVDYISANVAQGTDTVLVRARFDNPDGTLLDGALVRVMLEQRKGEQALTIPQQAVQRDQEGSFVLLVNAESKVERRLIKTGSTHLGRIVVTDGLVAGDRVITEGINKVRPGIAVDAATAPAAG</sequence>
<evidence type="ECO:0000259" key="8">
    <source>
        <dbReference type="Pfam" id="PF25967"/>
    </source>
</evidence>
<feature type="chain" id="PRO_5032402633" evidence="4">
    <location>
        <begin position="23"/>
        <end position="365"/>
    </location>
</feature>
<keyword evidence="4" id="KW-0732">Signal</keyword>
<reference evidence="9 10" key="1">
    <citation type="submission" date="2019-11" db="EMBL/GenBank/DDBJ databases">
        <authorList>
            <person name="Dong K."/>
        </authorList>
    </citation>
    <scope>NUCLEOTIDE SEQUENCE [LARGE SCALE GENOMIC DNA]</scope>
    <source>
        <strain evidence="9 10">NBRC 112902</strain>
    </source>
</reference>
<dbReference type="Gene3D" id="2.40.30.170">
    <property type="match status" value="1"/>
</dbReference>
<feature type="signal peptide" evidence="4">
    <location>
        <begin position="1"/>
        <end position="22"/>
    </location>
</feature>
<dbReference type="InterPro" id="IPR058624">
    <property type="entry name" value="MdtA-like_HH"/>
</dbReference>
<dbReference type="Gene3D" id="1.10.287.470">
    <property type="entry name" value="Helix hairpin bin"/>
    <property type="match status" value="1"/>
</dbReference>
<dbReference type="Gene3D" id="2.40.50.100">
    <property type="match status" value="1"/>
</dbReference>
<accession>A0A844HHY3</accession>
<dbReference type="Gene3D" id="2.40.420.20">
    <property type="match status" value="1"/>
</dbReference>
<dbReference type="OrthoDB" id="9816569at2"/>
<dbReference type="NCBIfam" id="TIGR01730">
    <property type="entry name" value="RND_mfp"/>
    <property type="match status" value="1"/>
</dbReference>
<dbReference type="Pfam" id="PF25876">
    <property type="entry name" value="HH_MFP_RND"/>
    <property type="match status" value="1"/>
</dbReference>
<evidence type="ECO:0000256" key="3">
    <source>
        <dbReference type="SAM" id="Coils"/>
    </source>
</evidence>
<dbReference type="PANTHER" id="PTHR30158">
    <property type="entry name" value="ACRA/E-RELATED COMPONENT OF DRUG EFFLUX TRANSPORTER"/>
    <property type="match status" value="1"/>
</dbReference>
<gene>
    <name evidence="9" type="ORF">GL300_09860</name>
</gene>
<dbReference type="Pfam" id="PF25944">
    <property type="entry name" value="Beta-barrel_RND"/>
    <property type="match status" value="1"/>
</dbReference>
<dbReference type="GO" id="GO:0046677">
    <property type="term" value="P:response to antibiotic"/>
    <property type="evidence" value="ECO:0007669"/>
    <property type="project" value="TreeGrafter"/>
</dbReference>
<proteinExistence type="inferred from homology"/>
<evidence type="ECO:0000259" key="5">
    <source>
        <dbReference type="Pfam" id="PF25876"/>
    </source>
</evidence>
<feature type="domain" description="Multidrug resistance protein MdtA-like C-terminal permuted SH3" evidence="8">
    <location>
        <begin position="288"/>
        <end position="349"/>
    </location>
</feature>
<dbReference type="Pfam" id="PF25967">
    <property type="entry name" value="RND-MFP_C"/>
    <property type="match status" value="1"/>
</dbReference>
<dbReference type="Proteomes" id="UP000449846">
    <property type="component" value="Unassembled WGS sequence"/>
</dbReference>
<dbReference type="PANTHER" id="PTHR30158:SF3">
    <property type="entry name" value="MULTIDRUG EFFLUX PUMP SUBUNIT ACRA-RELATED"/>
    <property type="match status" value="1"/>
</dbReference>
<evidence type="ECO:0000313" key="10">
    <source>
        <dbReference type="Proteomes" id="UP000449846"/>
    </source>
</evidence>
<dbReference type="InterPro" id="IPR058625">
    <property type="entry name" value="MdtA-like_BSH"/>
</dbReference>
<evidence type="ECO:0000259" key="7">
    <source>
        <dbReference type="Pfam" id="PF25944"/>
    </source>
</evidence>
<dbReference type="InterPro" id="IPR006143">
    <property type="entry name" value="RND_pump_MFP"/>
</dbReference>
<evidence type="ECO:0000259" key="6">
    <source>
        <dbReference type="Pfam" id="PF25917"/>
    </source>
</evidence>
<name>A0A844HHY3_9RHOB</name>
<dbReference type="Pfam" id="PF25917">
    <property type="entry name" value="BSH_RND"/>
    <property type="match status" value="1"/>
</dbReference>